<dbReference type="AlphaFoldDB" id="A0A8D8VJ99"/>
<evidence type="ECO:0000313" key="1">
    <source>
        <dbReference type="EMBL" id="CAG6724620.1"/>
    </source>
</evidence>
<proteinExistence type="predicted"/>
<dbReference type="EMBL" id="HBUF01368004">
    <property type="protein sequence ID" value="CAG6724620.1"/>
    <property type="molecule type" value="Transcribed_RNA"/>
</dbReference>
<protein>
    <submittedName>
        <fullName evidence="1">Uncharacterized protein</fullName>
    </submittedName>
</protein>
<name>A0A8D8VJ99_9HEMI</name>
<reference evidence="1" key="1">
    <citation type="submission" date="2021-05" db="EMBL/GenBank/DDBJ databases">
        <authorList>
            <person name="Alioto T."/>
            <person name="Alioto T."/>
            <person name="Gomez Garrido J."/>
        </authorList>
    </citation>
    <scope>NUCLEOTIDE SEQUENCE</scope>
</reference>
<dbReference type="EMBL" id="HBUF01368003">
    <property type="protein sequence ID" value="CAG6724619.1"/>
    <property type="molecule type" value="Transcribed_RNA"/>
</dbReference>
<sequence length="166" mass="18426">MILNNILGELPTVSDLNHTRVHQPDQQLSYTEDECPVHAGMSGQLKSGQIVERELEDVKEWMRWNGRDGQIGGERGRGGELVENEQGENLKIIAGKLRLLQVSIPVLLIRFHYFAYSESSSSSSSTSSSRFFSSFFFFLLLLSSSSSSSSSLFPAQARSAFLVSFA</sequence>
<organism evidence="1">
    <name type="scientific">Cacopsylla melanoneura</name>
    <dbReference type="NCBI Taxonomy" id="428564"/>
    <lineage>
        <taxon>Eukaryota</taxon>
        <taxon>Metazoa</taxon>
        <taxon>Ecdysozoa</taxon>
        <taxon>Arthropoda</taxon>
        <taxon>Hexapoda</taxon>
        <taxon>Insecta</taxon>
        <taxon>Pterygota</taxon>
        <taxon>Neoptera</taxon>
        <taxon>Paraneoptera</taxon>
        <taxon>Hemiptera</taxon>
        <taxon>Sternorrhyncha</taxon>
        <taxon>Psylloidea</taxon>
        <taxon>Psyllidae</taxon>
        <taxon>Psyllinae</taxon>
        <taxon>Cacopsylla</taxon>
    </lineage>
</organism>
<accession>A0A8D8VJ99</accession>